<proteinExistence type="predicted"/>
<dbReference type="AlphaFoldDB" id="A0A4Z2FAC4"/>
<accession>A0A4Z2FAC4</accession>
<keyword evidence="3" id="KW-1185">Reference proteome</keyword>
<organism evidence="2 3">
    <name type="scientific">Liparis tanakae</name>
    <name type="common">Tanaka's snailfish</name>
    <dbReference type="NCBI Taxonomy" id="230148"/>
    <lineage>
        <taxon>Eukaryota</taxon>
        <taxon>Metazoa</taxon>
        <taxon>Chordata</taxon>
        <taxon>Craniata</taxon>
        <taxon>Vertebrata</taxon>
        <taxon>Euteleostomi</taxon>
        <taxon>Actinopterygii</taxon>
        <taxon>Neopterygii</taxon>
        <taxon>Teleostei</taxon>
        <taxon>Neoteleostei</taxon>
        <taxon>Acanthomorphata</taxon>
        <taxon>Eupercaria</taxon>
        <taxon>Perciformes</taxon>
        <taxon>Cottioidei</taxon>
        <taxon>Cottales</taxon>
        <taxon>Liparidae</taxon>
        <taxon>Liparis</taxon>
    </lineage>
</organism>
<feature type="region of interest" description="Disordered" evidence="1">
    <location>
        <begin position="31"/>
        <end position="53"/>
    </location>
</feature>
<name>A0A4Z2FAC4_9TELE</name>
<evidence type="ECO:0000313" key="2">
    <source>
        <dbReference type="EMBL" id="TNN38196.1"/>
    </source>
</evidence>
<comment type="caution">
    <text evidence="2">The sequence shown here is derived from an EMBL/GenBank/DDBJ whole genome shotgun (WGS) entry which is preliminary data.</text>
</comment>
<dbReference type="Proteomes" id="UP000314294">
    <property type="component" value="Unassembled WGS sequence"/>
</dbReference>
<evidence type="ECO:0000256" key="1">
    <source>
        <dbReference type="SAM" id="MobiDB-lite"/>
    </source>
</evidence>
<evidence type="ECO:0000313" key="3">
    <source>
        <dbReference type="Proteomes" id="UP000314294"/>
    </source>
</evidence>
<dbReference type="EMBL" id="SRLO01001396">
    <property type="protein sequence ID" value="TNN38196.1"/>
    <property type="molecule type" value="Genomic_DNA"/>
</dbReference>
<protein>
    <submittedName>
        <fullName evidence="2">Uncharacterized protein</fullName>
    </submittedName>
</protein>
<reference evidence="2 3" key="1">
    <citation type="submission" date="2019-03" db="EMBL/GenBank/DDBJ databases">
        <title>First draft genome of Liparis tanakae, snailfish: a comprehensive survey of snailfish specific genes.</title>
        <authorList>
            <person name="Kim W."/>
            <person name="Song I."/>
            <person name="Jeong J.-H."/>
            <person name="Kim D."/>
            <person name="Kim S."/>
            <person name="Ryu S."/>
            <person name="Song J.Y."/>
            <person name="Lee S.K."/>
        </authorList>
    </citation>
    <scope>NUCLEOTIDE SEQUENCE [LARGE SCALE GENOMIC DNA]</scope>
    <source>
        <tissue evidence="2">Muscle</tissue>
    </source>
</reference>
<gene>
    <name evidence="2" type="ORF">EYF80_051645</name>
</gene>
<sequence length="66" mass="6994">MSADGRHRALEVAVGQPGPEPLHVAVAQQAAGVQDAEDTEDMEGRCPRGPANKHAVLRTRRRAAAL</sequence>